<evidence type="ECO:0000256" key="8">
    <source>
        <dbReference type="SAM" id="Phobius"/>
    </source>
</evidence>
<dbReference type="Pfam" id="PF00569">
    <property type="entry name" value="ZZ"/>
    <property type="match status" value="1"/>
</dbReference>
<dbReference type="SUPFAM" id="SSF47473">
    <property type="entry name" value="EF-hand"/>
    <property type="match status" value="1"/>
</dbReference>
<dbReference type="InterPro" id="IPR018247">
    <property type="entry name" value="EF_Hand_1_Ca_BS"/>
</dbReference>
<organism evidence="11 12">
    <name type="scientific">Aureobasidium pullulans</name>
    <name type="common">Black yeast</name>
    <name type="synonym">Pullularia pullulans</name>
    <dbReference type="NCBI Taxonomy" id="5580"/>
    <lineage>
        <taxon>Eukaryota</taxon>
        <taxon>Fungi</taxon>
        <taxon>Dikarya</taxon>
        <taxon>Ascomycota</taxon>
        <taxon>Pezizomycotina</taxon>
        <taxon>Dothideomycetes</taxon>
        <taxon>Dothideomycetidae</taxon>
        <taxon>Dothideales</taxon>
        <taxon>Saccotheciaceae</taxon>
        <taxon>Aureobasidium</taxon>
    </lineage>
</organism>
<dbReference type="InterPro" id="IPR002048">
    <property type="entry name" value="EF_hand_dom"/>
</dbReference>
<feature type="coiled-coil region" evidence="6">
    <location>
        <begin position="690"/>
        <end position="724"/>
    </location>
</feature>
<feature type="region of interest" description="Disordered" evidence="7">
    <location>
        <begin position="872"/>
        <end position="943"/>
    </location>
</feature>
<keyword evidence="1" id="KW-0479">Metal-binding</keyword>
<evidence type="ECO:0000256" key="7">
    <source>
        <dbReference type="SAM" id="MobiDB-lite"/>
    </source>
</evidence>
<dbReference type="Gene3D" id="3.30.60.90">
    <property type="match status" value="1"/>
</dbReference>
<keyword evidence="4" id="KW-0106">Calcium</keyword>
<evidence type="ECO:0008006" key="13">
    <source>
        <dbReference type="Google" id="ProtNLM"/>
    </source>
</evidence>
<keyword evidence="3" id="KW-0862">Zinc</keyword>
<evidence type="ECO:0000256" key="6">
    <source>
        <dbReference type="SAM" id="Coils"/>
    </source>
</evidence>
<feature type="domain" description="ZZ-type" evidence="9">
    <location>
        <begin position="242"/>
        <end position="294"/>
    </location>
</feature>
<dbReference type="CDD" id="cd00051">
    <property type="entry name" value="EFh"/>
    <property type="match status" value="1"/>
</dbReference>
<feature type="transmembrane region" description="Helical" evidence="8">
    <location>
        <begin position="12"/>
        <end position="30"/>
    </location>
</feature>
<dbReference type="Proteomes" id="UP000306584">
    <property type="component" value="Unassembled WGS sequence"/>
</dbReference>
<dbReference type="PANTHER" id="PTHR20930:SF0">
    <property type="entry name" value="PROTEIN ILRUN"/>
    <property type="match status" value="1"/>
</dbReference>
<evidence type="ECO:0000313" key="12">
    <source>
        <dbReference type="Proteomes" id="UP000306584"/>
    </source>
</evidence>
<feature type="compositionally biased region" description="Basic and acidic residues" evidence="7">
    <location>
        <begin position="926"/>
        <end position="943"/>
    </location>
</feature>
<feature type="domain" description="EF-hand" evidence="10">
    <location>
        <begin position="418"/>
        <end position="453"/>
    </location>
</feature>
<dbReference type="SMART" id="SM00291">
    <property type="entry name" value="ZnF_ZZ"/>
    <property type="match status" value="1"/>
</dbReference>
<evidence type="ECO:0000256" key="2">
    <source>
        <dbReference type="ARBA" id="ARBA00022771"/>
    </source>
</evidence>
<comment type="caution">
    <text evidence="11">The sequence shown here is derived from an EMBL/GenBank/DDBJ whole genome shotgun (WGS) entry which is preliminary data.</text>
</comment>
<dbReference type="GO" id="GO:0005509">
    <property type="term" value="F:calcium ion binding"/>
    <property type="evidence" value="ECO:0007669"/>
    <property type="project" value="InterPro"/>
</dbReference>
<dbReference type="SUPFAM" id="SSF57850">
    <property type="entry name" value="RING/U-box"/>
    <property type="match status" value="1"/>
</dbReference>
<evidence type="ECO:0000256" key="4">
    <source>
        <dbReference type="ARBA" id="ARBA00022837"/>
    </source>
</evidence>
<dbReference type="InterPro" id="IPR000433">
    <property type="entry name" value="Znf_ZZ"/>
</dbReference>
<name>A0A4S9L6D0_AURPU</name>
<dbReference type="PROSITE" id="PS50135">
    <property type="entry name" value="ZF_ZZ_2"/>
    <property type="match status" value="1"/>
</dbReference>
<keyword evidence="8" id="KW-1133">Transmembrane helix</keyword>
<gene>
    <name evidence="11" type="ORF">D6D01_05799</name>
</gene>
<evidence type="ECO:0000313" key="11">
    <source>
        <dbReference type="EMBL" id="THY23974.1"/>
    </source>
</evidence>
<dbReference type="PANTHER" id="PTHR20930">
    <property type="entry name" value="OVARIAN CARCINOMA ANTIGEN CA125-RELATED"/>
    <property type="match status" value="1"/>
</dbReference>
<dbReference type="EMBL" id="QZBD01000229">
    <property type="protein sequence ID" value="THY23974.1"/>
    <property type="molecule type" value="Genomic_DNA"/>
</dbReference>
<feature type="domain" description="EF-hand" evidence="10">
    <location>
        <begin position="382"/>
        <end position="417"/>
    </location>
</feature>
<reference evidence="11 12" key="1">
    <citation type="submission" date="2018-10" db="EMBL/GenBank/DDBJ databases">
        <title>Fifty Aureobasidium pullulans genomes reveal a recombining polyextremotolerant generalist.</title>
        <authorList>
            <person name="Gostincar C."/>
            <person name="Turk M."/>
            <person name="Zajc J."/>
            <person name="Gunde-Cimerman N."/>
        </authorList>
    </citation>
    <scope>NUCLEOTIDE SEQUENCE [LARGE SCALE GENOMIC DNA]</scope>
    <source>
        <strain evidence="11 12">EXF-6604</strain>
    </source>
</reference>
<dbReference type="InterPro" id="IPR043145">
    <property type="entry name" value="Znf_ZZ_sf"/>
</dbReference>
<accession>A0A4S9L6D0</accession>
<dbReference type="GO" id="GO:0008270">
    <property type="term" value="F:zinc ion binding"/>
    <property type="evidence" value="ECO:0007669"/>
    <property type="project" value="UniProtKB-KW"/>
</dbReference>
<feature type="compositionally biased region" description="Basic and acidic residues" evidence="7">
    <location>
        <begin position="848"/>
        <end position="860"/>
    </location>
</feature>
<feature type="coiled-coil region" evidence="6">
    <location>
        <begin position="785"/>
        <end position="812"/>
    </location>
</feature>
<proteinExistence type="predicted"/>
<evidence type="ECO:0000256" key="5">
    <source>
        <dbReference type="PROSITE-ProRule" id="PRU00228"/>
    </source>
</evidence>
<dbReference type="Gene3D" id="1.10.238.10">
    <property type="entry name" value="EF-hand"/>
    <property type="match status" value="1"/>
</dbReference>
<dbReference type="PROSITE" id="PS50222">
    <property type="entry name" value="EF_HAND_2"/>
    <property type="match status" value="2"/>
</dbReference>
<keyword evidence="8" id="KW-0472">Membrane</keyword>
<dbReference type="SMART" id="SM00054">
    <property type="entry name" value="EFh"/>
    <property type="match status" value="2"/>
</dbReference>
<keyword evidence="8" id="KW-0812">Transmembrane</keyword>
<evidence type="ECO:0000256" key="1">
    <source>
        <dbReference type="ARBA" id="ARBA00022723"/>
    </source>
</evidence>
<evidence type="ECO:0000259" key="10">
    <source>
        <dbReference type="PROSITE" id="PS50222"/>
    </source>
</evidence>
<dbReference type="AlphaFoldDB" id="A0A4S9L6D0"/>
<dbReference type="CDD" id="cd02340">
    <property type="entry name" value="ZZ_NBR1_like"/>
    <property type="match status" value="1"/>
</dbReference>
<feature type="region of interest" description="Disordered" evidence="7">
    <location>
        <begin position="823"/>
        <end position="860"/>
    </location>
</feature>
<dbReference type="PROSITE" id="PS01357">
    <property type="entry name" value="ZF_ZZ_1"/>
    <property type="match status" value="1"/>
</dbReference>
<feature type="compositionally biased region" description="Polar residues" evidence="7">
    <location>
        <begin position="907"/>
        <end position="916"/>
    </location>
</feature>
<evidence type="ECO:0000256" key="3">
    <source>
        <dbReference type="ARBA" id="ARBA00022833"/>
    </source>
</evidence>
<protein>
    <recommendedName>
        <fullName evidence="13">EF-hand</fullName>
    </recommendedName>
</protein>
<dbReference type="InterPro" id="IPR011992">
    <property type="entry name" value="EF-hand-dom_pair"/>
</dbReference>
<dbReference type="PROSITE" id="PS00018">
    <property type="entry name" value="EF_HAND_1"/>
    <property type="match status" value="2"/>
</dbReference>
<feature type="compositionally biased region" description="Low complexity" evidence="7">
    <location>
        <begin position="879"/>
        <end position="903"/>
    </location>
</feature>
<sequence length="994" mass="111761">MPSNAPSLFSRPWVLVTTGFIAAYSSYVIWSNWPLEDTSANLRRRGAVRARNHTRDRTRIWASSPSESTLPFGLLNVDFEGILVRFPNGPAPPTVVEIQEALSLPNSSAFDLTIKIQEAALKAIFAILVQPDENLSTEQLEASRDLRELVPLLRQPNIDELLAKIHMLCSGSWKFHQAAVARAFADICGLESLPIITHDAERGLSEASADSDHQDDREPAQGVKSLVYNIAQEEAMRRLYVHTGIRCEQCGQYPILGVRWHCNNCPDFDLCSTCESHPMHPKTHLFTKIRVPLSYLGQNHQVSEPWYPGDSMAEWPALKSSLKKELATESGFDDLTIQVFYDQFECKANVHYPEDPMQIGLAVDRHAFNKLMTSPTWERPVGPSFLYDRMFNFYDTDNNGLIGFKEYILGMACLRRTGKRTSMDRIFLGYDVDGDGYISRRDFVRMLSAKYAVQKNIVGDMIRAAEYDMVSYGAKVVQSSQPISSAFAQEDVPPGQTRTPTMKILDRFGENQVRPDAGPFDSAVLPDGLELPDSSLVSTVAHRYGVGTLPPSLARTDTMPLEYLTEFTNNLNRSDSVAVDDGVESEGVPRFMVETDSRRTRGQSTLEDPEERWHQDLMDIARGTTPAAQNSDQGVCTVEGDLIPDLSEDILERGRAYDVPVAEKDFGTEVIFQVVQEGLNELIDPIFAKKEKLSERVRKTREERRRFRKEIDEYVQEANAHREELSVGSEVDPLMAIANAANDQEHFDIEEEHDEIDLGNTLLHVESTDGTERLPTPREIALDLQEHIAQQSEILNDDLEDLETNIREQSLDDLLAQSGYIINSSNDVEPPSTTQLDSPRPDSPSRSLAEESRLSREMENDARLDDMFSDMPELEDIPSSESTNSPNAASSTNSDSHSPSTNHLQAPFSTPNTDLTSAVFHPFTRRQSEKTEQSETPSRERLKELARLDEEEKEIISRGGGGRLNLQEFEKIIRSDKKGLLKGVVEGWLEWAEF</sequence>
<keyword evidence="2 5" id="KW-0863">Zinc-finger</keyword>
<feature type="compositionally biased region" description="Polar residues" evidence="7">
    <location>
        <begin position="823"/>
        <end position="836"/>
    </location>
</feature>
<evidence type="ECO:0000259" key="9">
    <source>
        <dbReference type="PROSITE" id="PS50135"/>
    </source>
</evidence>
<keyword evidence="6" id="KW-0175">Coiled coil</keyword>